<keyword evidence="5" id="KW-0175">Coiled coil</keyword>
<feature type="domain" description="Translation elongation factor EF1B beta/delta subunit guanine nucleotide exchange" evidence="7">
    <location>
        <begin position="184"/>
        <end position="270"/>
    </location>
</feature>
<dbReference type="GO" id="GO:0005085">
    <property type="term" value="F:guanyl-nucleotide exchange factor activity"/>
    <property type="evidence" value="ECO:0007669"/>
    <property type="project" value="TreeGrafter"/>
</dbReference>
<dbReference type="OrthoDB" id="331763at2759"/>
<organism evidence="8 9">
    <name type="scientific">Tetranychus urticae</name>
    <name type="common">Two-spotted spider mite</name>
    <dbReference type="NCBI Taxonomy" id="32264"/>
    <lineage>
        <taxon>Eukaryota</taxon>
        <taxon>Metazoa</taxon>
        <taxon>Ecdysozoa</taxon>
        <taxon>Arthropoda</taxon>
        <taxon>Chelicerata</taxon>
        <taxon>Arachnida</taxon>
        <taxon>Acari</taxon>
        <taxon>Acariformes</taxon>
        <taxon>Trombidiformes</taxon>
        <taxon>Prostigmata</taxon>
        <taxon>Eleutherengona</taxon>
        <taxon>Raphignathae</taxon>
        <taxon>Tetranychoidea</taxon>
        <taxon>Tetranychidae</taxon>
        <taxon>Tetranychus</taxon>
    </lineage>
</organism>
<dbReference type="InterPro" id="IPR036219">
    <property type="entry name" value="eEF-1beta-like_sf"/>
</dbReference>
<dbReference type="GO" id="GO:0005853">
    <property type="term" value="C:eukaryotic translation elongation factor 1 complex"/>
    <property type="evidence" value="ECO:0007669"/>
    <property type="project" value="InterPro"/>
</dbReference>
<dbReference type="PANTHER" id="PTHR11595:SF26">
    <property type="entry name" value="ELONGATION FACTOR 1-DELTA"/>
    <property type="match status" value="1"/>
</dbReference>
<dbReference type="FunFam" id="3.30.70.60:FF:000001">
    <property type="entry name" value="Elongation factor 1-beta 1 like"/>
    <property type="match status" value="1"/>
</dbReference>
<dbReference type="KEGG" id="tut:107363120"/>
<sequence>MYVPERVWIDRSLYVEAESRFFSGQGKKARDGSVLAKQSTTSTTSKEAINQHQENPFISEINKVRHFIQNSLNSTYSASDAKSNASQNALVQRIADLEVENREIKKAFEDLVKRVASLEIKCSTCAPAPASAPAKSKAAPAKSAPVADDDDDDLDLFGDDDAPKKPVVAPVKVEKKKKAEVIAKSSVVLDIKPWDDETNMEEMEKAVRSIEKDGLLWGSSKLVTIAYGVKKLQIVCVVEDEKVSIEELQEQIEEFSDYVQSVDIAAFNKI</sequence>
<dbReference type="eggNOG" id="KOG1668">
    <property type="taxonomic scope" value="Eukaryota"/>
</dbReference>
<evidence type="ECO:0000256" key="2">
    <source>
        <dbReference type="ARBA" id="ARBA00022768"/>
    </source>
</evidence>
<dbReference type="InterPro" id="IPR014038">
    <property type="entry name" value="EF1B_bsu/dsu_GNE"/>
</dbReference>
<dbReference type="SMART" id="SM00888">
    <property type="entry name" value="EF1_GNE"/>
    <property type="match status" value="1"/>
</dbReference>
<dbReference type="Pfam" id="PF00736">
    <property type="entry name" value="EF1_GNE"/>
    <property type="match status" value="1"/>
</dbReference>
<reference evidence="8" key="2">
    <citation type="submission" date="2015-06" db="UniProtKB">
        <authorList>
            <consortium name="EnsemblMetazoa"/>
        </authorList>
    </citation>
    <scope>IDENTIFICATION</scope>
</reference>
<dbReference type="AlphaFoldDB" id="T1KE59"/>
<dbReference type="InterPro" id="IPR049720">
    <property type="entry name" value="EF1B_bsu/dsu"/>
</dbReference>
<evidence type="ECO:0000259" key="7">
    <source>
        <dbReference type="SMART" id="SM00888"/>
    </source>
</evidence>
<dbReference type="Gene3D" id="3.30.70.60">
    <property type="match status" value="1"/>
</dbReference>
<dbReference type="HOGENOM" id="CLU_050172_1_0_1"/>
<keyword evidence="3 4" id="KW-0648">Protein biosynthesis</keyword>
<evidence type="ECO:0000313" key="8">
    <source>
        <dbReference type="EnsemblMetazoa" id="tetur09g05400.1"/>
    </source>
</evidence>
<dbReference type="PANTHER" id="PTHR11595">
    <property type="entry name" value="EF-HAND AND COILED-COIL DOMAIN-CONTAINING FAMILY MEMBER"/>
    <property type="match status" value="1"/>
</dbReference>
<name>T1KE59_TETUR</name>
<keyword evidence="9" id="KW-1185">Reference proteome</keyword>
<feature type="coiled-coil region" evidence="5">
    <location>
        <begin position="87"/>
        <end position="121"/>
    </location>
</feature>
<dbReference type="PROSITE" id="PS00824">
    <property type="entry name" value="EF1BD_1"/>
    <property type="match status" value="1"/>
</dbReference>
<dbReference type="SUPFAM" id="SSF54984">
    <property type="entry name" value="eEF-1beta-like"/>
    <property type="match status" value="1"/>
</dbReference>
<evidence type="ECO:0000256" key="4">
    <source>
        <dbReference type="RuleBase" id="RU003791"/>
    </source>
</evidence>
<comment type="similarity">
    <text evidence="1 4">Belongs to the EF-1-beta/EF-1-delta family.</text>
</comment>
<protein>
    <recommendedName>
        <fullName evidence="7">Translation elongation factor EF1B beta/delta subunit guanine nucleotide exchange domain-containing protein</fullName>
    </recommendedName>
</protein>
<dbReference type="Proteomes" id="UP000015104">
    <property type="component" value="Unassembled WGS sequence"/>
</dbReference>
<evidence type="ECO:0000256" key="6">
    <source>
        <dbReference type="SAM" id="MobiDB-lite"/>
    </source>
</evidence>
<proteinExistence type="inferred from homology"/>
<reference evidence="9" key="1">
    <citation type="submission" date="2011-08" db="EMBL/GenBank/DDBJ databases">
        <authorList>
            <person name="Rombauts S."/>
        </authorList>
    </citation>
    <scope>NUCLEOTIDE SEQUENCE</scope>
    <source>
        <strain evidence="9">London</strain>
    </source>
</reference>
<dbReference type="EMBL" id="CAEY01002033">
    <property type="status" value="NOT_ANNOTATED_CDS"/>
    <property type="molecule type" value="Genomic_DNA"/>
</dbReference>
<accession>T1KE59</accession>
<dbReference type="GO" id="GO:0005829">
    <property type="term" value="C:cytosol"/>
    <property type="evidence" value="ECO:0007669"/>
    <property type="project" value="TreeGrafter"/>
</dbReference>
<keyword evidence="2 4" id="KW-0251">Elongation factor</keyword>
<dbReference type="STRING" id="32264.T1KE59"/>
<dbReference type="GO" id="GO:0003746">
    <property type="term" value="F:translation elongation factor activity"/>
    <property type="evidence" value="ECO:0007669"/>
    <property type="project" value="UniProtKB-KW"/>
</dbReference>
<feature type="compositionally biased region" description="Low complexity" evidence="6">
    <location>
        <begin position="126"/>
        <end position="146"/>
    </location>
</feature>
<evidence type="ECO:0000256" key="3">
    <source>
        <dbReference type="ARBA" id="ARBA00022917"/>
    </source>
</evidence>
<evidence type="ECO:0000256" key="5">
    <source>
        <dbReference type="SAM" id="Coils"/>
    </source>
</evidence>
<feature type="region of interest" description="Disordered" evidence="6">
    <location>
        <begin position="126"/>
        <end position="152"/>
    </location>
</feature>
<dbReference type="InterPro" id="IPR001326">
    <property type="entry name" value="Transl_elong_EF1B_B/D_CS"/>
</dbReference>
<dbReference type="PROSITE" id="PS00825">
    <property type="entry name" value="EF1BD_2"/>
    <property type="match status" value="1"/>
</dbReference>
<evidence type="ECO:0000313" key="9">
    <source>
        <dbReference type="Proteomes" id="UP000015104"/>
    </source>
</evidence>
<evidence type="ECO:0000256" key="1">
    <source>
        <dbReference type="ARBA" id="ARBA00007411"/>
    </source>
</evidence>
<dbReference type="InterPro" id="IPR014717">
    <property type="entry name" value="Transl_elong_EF1B/ribsomal_bS6"/>
</dbReference>
<gene>
    <name evidence="8" type="primary">107363120</name>
</gene>
<dbReference type="EnsemblMetazoa" id="tetur09g05400.1">
    <property type="protein sequence ID" value="tetur09g05400.1"/>
    <property type="gene ID" value="tetur09g05400"/>
</dbReference>
<dbReference type="CDD" id="cd00292">
    <property type="entry name" value="EF1B"/>
    <property type="match status" value="1"/>
</dbReference>
<dbReference type="OMA" id="QKITISC"/>